<sequence>MEISSGKSIEIPDKPTFDTYLNKFPPNISELTFSNLFIWKNYYD</sequence>
<accession>A0A0F9K310</accession>
<dbReference type="Gene3D" id="3.40.630.30">
    <property type="match status" value="1"/>
</dbReference>
<dbReference type="EMBL" id="LAZR01008809">
    <property type="protein sequence ID" value="KKM76439.1"/>
    <property type="molecule type" value="Genomic_DNA"/>
</dbReference>
<proteinExistence type="predicted"/>
<organism evidence="1">
    <name type="scientific">marine sediment metagenome</name>
    <dbReference type="NCBI Taxonomy" id="412755"/>
    <lineage>
        <taxon>unclassified sequences</taxon>
        <taxon>metagenomes</taxon>
        <taxon>ecological metagenomes</taxon>
    </lineage>
</organism>
<dbReference type="AlphaFoldDB" id="A0A0F9K310"/>
<feature type="non-terminal residue" evidence="1">
    <location>
        <position position="44"/>
    </location>
</feature>
<evidence type="ECO:0000313" key="1">
    <source>
        <dbReference type="EMBL" id="KKM76439.1"/>
    </source>
</evidence>
<comment type="caution">
    <text evidence="1">The sequence shown here is derived from an EMBL/GenBank/DDBJ whole genome shotgun (WGS) entry which is preliminary data.</text>
</comment>
<gene>
    <name evidence="1" type="ORF">LCGC14_1380150</name>
</gene>
<name>A0A0F9K310_9ZZZZ</name>
<dbReference type="SUPFAM" id="SSF55729">
    <property type="entry name" value="Acyl-CoA N-acyltransferases (Nat)"/>
    <property type="match status" value="1"/>
</dbReference>
<dbReference type="InterPro" id="IPR016181">
    <property type="entry name" value="Acyl_CoA_acyltransferase"/>
</dbReference>
<reference evidence="1" key="1">
    <citation type="journal article" date="2015" name="Nature">
        <title>Complex archaea that bridge the gap between prokaryotes and eukaryotes.</title>
        <authorList>
            <person name="Spang A."/>
            <person name="Saw J.H."/>
            <person name="Jorgensen S.L."/>
            <person name="Zaremba-Niedzwiedzka K."/>
            <person name="Martijn J."/>
            <person name="Lind A.E."/>
            <person name="van Eijk R."/>
            <person name="Schleper C."/>
            <person name="Guy L."/>
            <person name="Ettema T.J."/>
        </authorList>
    </citation>
    <scope>NUCLEOTIDE SEQUENCE</scope>
</reference>
<protein>
    <submittedName>
        <fullName evidence="1">Uncharacterized protein</fullName>
    </submittedName>
</protein>